<dbReference type="GO" id="GO:0016787">
    <property type="term" value="F:hydrolase activity"/>
    <property type="evidence" value="ECO:0007669"/>
    <property type="project" value="UniProtKB-KW"/>
</dbReference>
<feature type="signal peptide" evidence="8">
    <location>
        <begin position="1"/>
        <end position="22"/>
    </location>
</feature>
<dbReference type="PRINTS" id="PR00794">
    <property type="entry name" value="RIBONUCLEASE"/>
</dbReference>
<dbReference type="AlphaFoldDB" id="A0A7L0X1F5"/>
<dbReference type="PANTHER" id="PTHR11437">
    <property type="entry name" value="RIBONUCLEASE"/>
    <property type="match status" value="1"/>
</dbReference>
<keyword evidence="6 8" id="KW-0378">Hydrolase</keyword>
<evidence type="ECO:0000256" key="2">
    <source>
        <dbReference type="ARBA" id="ARBA00005600"/>
    </source>
</evidence>
<name>A0A7L0X1F5_ALELA</name>
<dbReference type="Pfam" id="PF00074">
    <property type="entry name" value="RnaseA"/>
    <property type="match status" value="1"/>
</dbReference>
<dbReference type="GO" id="GO:0050830">
    <property type="term" value="P:defense response to Gram-positive bacterium"/>
    <property type="evidence" value="ECO:0007669"/>
    <property type="project" value="TreeGrafter"/>
</dbReference>
<evidence type="ECO:0000313" key="10">
    <source>
        <dbReference type="EMBL" id="NXL96032.1"/>
    </source>
</evidence>
<feature type="chain" id="PRO_5029944411" evidence="8">
    <location>
        <begin position="23"/>
        <end position="135"/>
    </location>
</feature>
<accession>A0A7L0X1F5</accession>
<dbReference type="GO" id="GO:0005576">
    <property type="term" value="C:extracellular region"/>
    <property type="evidence" value="ECO:0007669"/>
    <property type="project" value="UniProtKB-SubCell"/>
</dbReference>
<gene>
    <name evidence="10" type="primary">Rsfr</name>
    <name evidence="10" type="ORF">ALELAT_R06923</name>
</gene>
<dbReference type="GO" id="GO:0004540">
    <property type="term" value="F:RNA nuclease activity"/>
    <property type="evidence" value="ECO:0007669"/>
    <property type="project" value="TreeGrafter"/>
</dbReference>
<keyword evidence="7" id="KW-1015">Disulfide bond</keyword>
<evidence type="ECO:0000256" key="3">
    <source>
        <dbReference type="ARBA" id="ARBA00022525"/>
    </source>
</evidence>
<keyword evidence="8" id="KW-0732">Signal</keyword>
<dbReference type="PROSITE" id="PS00127">
    <property type="entry name" value="RNASE_PANCREATIC"/>
    <property type="match status" value="1"/>
</dbReference>
<evidence type="ECO:0000256" key="5">
    <source>
        <dbReference type="ARBA" id="ARBA00022759"/>
    </source>
</evidence>
<feature type="non-terminal residue" evidence="10">
    <location>
        <position position="135"/>
    </location>
</feature>
<dbReference type="InterPro" id="IPR036816">
    <property type="entry name" value="RNaseA-like_dom_sf"/>
</dbReference>
<evidence type="ECO:0000259" key="9">
    <source>
        <dbReference type="SMART" id="SM00092"/>
    </source>
</evidence>
<dbReference type="GO" id="GO:0004519">
    <property type="term" value="F:endonuclease activity"/>
    <property type="evidence" value="ECO:0007669"/>
    <property type="project" value="UniProtKB-KW"/>
</dbReference>
<dbReference type="Gene3D" id="3.10.130.10">
    <property type="entry name" value="Ribonuclease A-like domain"/>
    <property type="match status" value="1"/>
</dbReference>
<keyword evidence="5 8" id="KW-0255">Endonuclease</keyword>
<dbReference type="OrthoDB" id="8573660at2759"/>
<dbReference type="PANTHER" id="PTHR11437:SF10">
    <property type="entry name" value="ANGIOGENIN-RELATED"/>
    <property type="match status" value="1"/>
</dbReference>
<dbReference type="GO" id="GO:0003676">
    <property type="term" value="F:nucleic acid binding"/>
    <property type="evidence" value="ECO:0007669"/>
    <property type="project" value="InterPro"/>
</dbReference>
<dbReference type="SUPFAM" id="SSF54076">
    <property type="entry name" value="RNase A-like"/>
    <property type="match status" value="1"/>
</dbReference>
<evidence type="ECO:0000256" key="8">
    <source>
        <dbReference type="RuleBase" id="RU000651"/>
    </source>
</evidence>
<dbReference type="SMART" id="SM00092">
    <property type="entry name" value="RNAse_Pc"/>
    <property type="match status" value="1"/>
</dbReference>
<dbReference type="InterPro" id="IPR023412">
    <property type="entry name" value="RNaseA_domain"/>
</dbReference>
<keyword evidence="11" id="KW-1185">Reference proteome</keyword>
<sequence length="135" mass="15380">IAMRTPWWTAVLLLALIVSTYTQDNRYAKFLWIHMDFPMTPARTNYCQNMIARRCVNAPGTCKDINTFVHAPAPNLTTICANQPNGSLQNTQQRELVTVCRLIGGPPNCRYAGTQYNRFVRVRCEDGFPMHLNTT</sequence>
<dbReference type="InterPro" id="IPR023411">
    <property type="entry name" value="RNaseA_AS"/>
</dbReference>
<reference evidence="10 11" key="1">
    <citation type="submission" date="2019-09" db="EMBL/GenBank/DDBJ databases">
        <title>Bird 10,000 Genomes (B10K) Project - Family phase.</title>
        <authorList>
            <person name="Zhang G."/>
        </authorList>
    </citation>
    <scope>NUCLEOTIDE SEQUENCE [LARGE SCALE GENOMIC DNA]</scope>
    <source>
        <strain evidence="10">B10K-DU-001-39</strain>
        <tissue evidence="10">Muscle</tissue>
    </source>
</reference>
<comment type="caution">
    <text evidence="10">The sequence shown here is derived from an EMBL/GenBank/DDBJ whole genome shotgun (WGS) entry which is preliminary data.</text>
</comment>
<evidence type="ECO:0000313" key="11">
    <source>
        <dbReference type="Proteomes" id="UP000562322"/>
    </source>
</evidence>
<feature type="non-terminal residue" evidence="10">
    <location>
        <position position="1"/>
    </location>
</feature>
<dbReference type="CDD" id="cd06265">
    <property type="entry name" value="RNase_A_canonical"/>
    <property type="match status" value="1"/>
</dbReference>
<evidence type="ECO:0000256" key="4">
    <source>
        <dbReference type="ARBA" id="ARBA00022722"/>
    </source>
</evidence>
<feature type="domain" description="Ribonuclease A-domain" evidence="9">
    <location>
        <begin position="23"/>
        <end position="135"/>
    </location>
</feature>
<comment type="similarity">
    <text evidence="2 8">Belongs to the pancreatic ribonuclease family.</text>
</comment>
<keyword evidence="3" id="KW-0964">Secreted</keyword>
<dbReference type="EMBL" id="VXAV01013120">
    <property type="protein sequence ID" value="NXL96032.1"/>
    <property type="molecule type" value="Genomic_DNA"/>
</dbReference>
<protein>
    <submittedName>
        <fullName evidence="10">RSFR Ribonuclease</fullName>
    </submittedName>
</protein>
<proteinExistence type="inferred from homology"/>
<dbReference type="Proteomes" id="UP000562322">
    <property type="component" value="Unassembled WGS sequence"/>
</dbReference>
<evidence type="ECO:0000256" key="7">
    <source>
        <dbReference type="ARBA" id="ARBA00023157"/>
    </source>
</evidence>
<dbReference type="InterPro" id="IPR001427">
    <property type="entry name" value="RNaseA"/>
</dbReference>
<keyword evidence="4 8" id="KW-0540">Nuclease</keyword>
<evidence type="ECO:0000256" key="1">
    <source>
        <dbReference type="ARBA" id="ARBA00004613"/>
    </source>
</evidence>
<comment type="subcellular location">
    <subcellularLocation>
        <location evidence="1">Secreted</location>
    </subcellularLocation>
</comment>
<evidence type="ECO:0000256" key="6">
    <source>
        <dbReference type="ARBA" id="ARBA00022801"/>
    </source>
</evidence>
<organism evidence="10 11">
    <name type="scientific">Alectura lathami</name>
    <name type="common">Australian brush turkey</name>
    <dbReference type="NCBI Taxonomy" id="81907"/>
    <lineage>
        <taxon>Eukaryota</taxon>
        <taxon>Metazoa</taxon>
        <taxon>Chordata</taxon>
        <taxon>Craniata</taxon>
        <taxon>Vertebrata</taxon>
        <taxon>Euteleostomi</taxon>
        <taxon>Archelosauria</taxon>
        <taxon>Archosauria</taxon>
        <taxon>Dinosauria</taxon>
        <taxon>Saurischia</taxon>
        <taxon>Theropoda</taxon>
        <taxon>Coelurosauria</taxon>
        <taxon>Aves</taxon>
        <taxon>Neognathae</taxon>
        <taxon>Galloanserae</taxon>
        <taxon>Galliformes</taxon>
        <taxon>Megapodiidae</taxon>
        <taxon>Alectura</taxon>
    </lineage>
</organism>